<dbReference type="GO" id="GO:0015288">
    <property type="term" value="F:porin activity"/>
    <property type="evidence" value="ECO:0007669"/>
    <property type="project" value="InterPro"/>
</dbReference>
<keyword evidence="1" id="KW-0732">Signal</keyword>
<protein>
    <submittedName>
        <fullName evidence="3">Porin</fullName>
    </submittedName>
</protein>
<evidence type="ECO:0000313" key="4">
    <source>
        <dbReference type="Proteomes" id="UP001227162"/>
    </source>
</evidence>
<reference evidence="3" key="2">
    <citation type="submission" date="2023-04" db="EMBL/GenBank/DDBJ databases">
        <title>'Rhodoalgimonas zhirmunskyi' gen. nov., isolated from a red alga.</title>
        <authorList>
            <person name="Nedashkovskaya O.I."/>
            <person name="Otstavnykh N.Y."/>
            <person name="Bystritskaya E.P."/>
            <person name="Balabanova L.A."/>
            <person name="Isaeva M.P."/>
        </authorList>
    </citation>
    <scope>NUCLEOTIDE SEQUENCE</scope>
    <source>
        <strain evidence="3">10Alg 79</strain>
    </source>
</reference>
<dbReference type="EMBL" id="JANFFA010000002">
    <property type="protein sequence ID" value="MDQ2094190.1"/>
    <property type="molecule type" value="Genomic_DNA"/>
</dbReference>
<organism evidence="3 4">
    <name type="scientific">Rhodalgimonas zhirmunskyi</name>
    <dbReference type="NCBI Taxonomy" id="2964767"/>
    <lineage>
        <taxon>Bacteria</taxon>
        <taxon>Pseudomonadati</taxon>
        <taxon>Pseudomonadota</taxon>
        <taxon>Alphaproteobacteria</taxon>
        <taxon>Rhodobacterales</taxon>
        <taxon>Roseobacteraceae</taxon>
        <taxon>Rhodalgimonas</taxon>
    </lineage>
</organism>
<dbReference type="InterPro" id="IPR033900">
    <property type="entry name" value="Gram_neg_porin_domain"/>
</dbReference>
<evidence type="ECO:0000256" key="1">
    <source>
        <dbReference type="SAM" id="SignalP"/>
    </source>
</evidence>
<dbReference type="Pfam" id="PF13609">
    <property type="entry name" value="Porin_4"/>
    <property type="match status" value="1"/>
</dbReference>
<feature type="domain" description="Porin" evidence="2">
    <location>
        <begin position="49"/>
        <end position="376"/>
    </location>
</feature>
<feature type="signal peptide" evidence="1">
    <location>
        <begin position="1"/>
        <end position="20"/>
    </location>
</feature>
<sequence length="392" mass="38771">MKKILFATTALVATAGVAAADVSFSGYGRFGAISTEGSAQTGTAAQRAAAAAALTAASAAHAPNVAALTAAQTAYTANPTAANGAALLAAQGVAAGSAAALAGASATNNLLNGSPDITGIYTRIRLQIDMTTEADNGLTFGARLRMQDTSVDGAGYGNGGTTTGGFNGARFYAKMGGLEIGVGNIIGAIEGMSGLYMSTQSGDIGLSGLGFHSLVTNTVAQGYWGWDAYSSGGAGVDGVEVMYSAGDFSGHLSYSNGGGVSTTGLNVAYSFNDWTVALGYQDGDTNAARDKAVITVGGKIGPVNVGLAYADNNGTGKVALTGQVEVGAATRIDMFVSSDDSSVNTAGYNVNLDPSYGLAVSHSLGGGASVEGGVVRTPFGTTSADLGIKFNF</sequence>
<evidence type="ECO:0000313" key="3">
    <source>
        <dbReference type="EMBL" id="MDQ2094190.1"/>
    </source>
</evidence>
<dbReference type="InterPro" id="IPR023614">
    <property type="entry name" value="Porin_dom_sf"/>
</dbReference>
<feature type="chain" id="PRO_5042472356" evidence="1">
    <location>
        <begin position="21"/>
        <end position="392"/>
    </location>
</feature>
<dbReference type="GO" id="GO:0016020">
    <property type="term" value="C:membrane"/>
    <property type="evidence" value="ECO:0007669"/>
    <property type="project" value="InterPro"/>
</dbReference>
<dbReference type="Gene3D" id="2.40.160.10">
    <property type="entry name" value="Porin"/>
    <property type="match status" value="1"/>
</dbReference>
<gene>
    <name evidence="3" type="ORF">NOI20_08720</name>
</gene>
<name>A0AAJ1U6Z8_9RHOB</name>
<dbReference type="SUPFAM" id="SSF56935">
    <property type="entry name" value="Porins"/>
    <property type="match status" value="1"/>
</dbReference>
<reference evidence="3" key="1">
    <citation type="submission" date="2022-07" db="EMBL/GenBank/DDBJ databases">
        <authorList>
            <person name="Otstavnykh N."/>
            <person name="Isaeva M."/>
            <person name="Bystritskaya E."/>
        </authorList>
    </citation>
    <scope>NUCLEOTIDE SEQUENCE</scope>
    <source>
        <strain evidence="3">10Alg 79</strain>
    </source>
</reference>
<dbReference type="AlphaFoldDB" id="A0AAJ1U6Z8"/>
<comment type="caution">
    <text evidence="3">The sequence shown here is derived from an EMBL/GenBank/DDBJ whole genome shotgun (WGS) entry which is preliminary data.</text>
</comment>
<dbReference type="Proteomes" id="UP001227162">
    <property type="component" value="Unassembled WGS sequence"/>
</dbReference>
<evidence type="ECO:0000259" key="2">
    <source>
        <dbReference type="Pfam" id="PF13609"/>
    </source>
</evidence>
<accession>A0AAJ1U6Z8</accession>
<proteinExistence type="predicted"/>
<keyword evidence="4" id="KW-1185">Reference proteome</keyword>
<dbReference type="RefSeq" id="WP_317625802.1">
    <property type="nucleotide sequence ID" value="NZ_JANFFA010000002.1"/>
</dbReference>